<evidence type="ECO:0000256" key="2">
    <source>
        <dbReference type="ARBA" id="ARBA00023002"/>
    </source>
</evidence>
<dbReference type="SUPFAM" id="SSF46548">
    <property type="entry name" value="alpha-helical ferredoxin"/>
    <property type="match status" value="1"/>
</dbReference>
<dbReference type="EMBL" id="JANUGP010000013">
    <property type="protein sequence ID" value="MCS0603321.1"/>
    <property type="molecule type" value="Genomic_DNA"/>
</dbReference>
<dbReference type="InterPro" id="IPR036188">
    <property type="entry name" value="FAD/NAD-bd_sf"/>
</dbReference>
<reference evidence="6 7" key="1">
    <citation type="submission" date="2022-08" db="EMBL/GenBank/DDBJ databases">
        <authorList>
            <person name="Somphong A."/>
            <person name="Phongsopitanun W."/>
        </authorList>
    </citation>
    <scope>NUCLEOTIDE SEQUENCE [LARGE SCALE GENOMIC DNA]</scope>
    <source>
        <strain evidence="6 7">LP11</strain>
    </source>
</reference>
<keyword evidence="3" id="KW-0314">Glutamate biosynthesis</keyword>
<dbReference type="Proteomes" id="UP001205612">
    <property type="component" value="Unassembled WGS sequence"/>
</dbReference>
<gene>
    <name evidence="6" type="ORF">NX794_19180</name>
</gene>
<comment type="caution">
    <text evidence="6">The sequence shown here is derived from an EMBL/GenBank/DDBJ whole genome shotgun (WGS) entry which is preliminary data.</text>
</comment>
<dbReference type="PRINTS" id="PR00419">
    <property type="entry name" value="ADXRDTASE"/>
</dbReference>
<keyword evidence="1" id="KW-0028">Amino-acid biosynthesis</keyword>
<keyword evidence="7" id="KW-1185">Reference proteome</keyword>
<dbReference type="Gene3D" id="3.50.50.60">
    <property type="entry name" value="FAD/NAD(P)-binding domain"/>
    <property type="match status" value="2"/>
</dbReference>
<evidence type="ECO:0000256" key="4">
    <source>
        <dbReference type="ARBA" id="ARBA00029440"/>
    </source>
</evidence>
<dbReference type="InterPro" id="IPR051394">
    <property type="entry name" value="Glutamate_Synthase"/>
</dbReference>
<evidence type="ECO:0000313" key="6">
    <source>
        <dbReference type="EMBL" id="MCS0603321.1"/>
    </source>
</evidence>
<dbReference type="SUPFAM" id="SSF51971">
    <property type="entry name" value="Nucleotide-binding domain"/>
    <property type="match status" value="2"/>
</dbReference>
<dbReference type="InterPro" id="IPR023753">
    <property type="entry name" value="FAD/NAD-binding_dom"/>
</dbReference>
<dbReference type="InterPro" id="IPR017896">
    <property type="entry name" value="4Fe4S_Fe-S-bd"/>
</dbReference>
<dbReference type="InterPro" id="IPR028261">
    <property type="entry name" value="DPD_II"/>
</dbReference>
<dbReference type="Pfam" id="PF14691">
    <property type="entry name" value="Fer4_20"/>
    <property type="match status" value="1"/>
</dbReference>
<name>A0ABT2B492_9ACTN</name>
<evidence type="ECO:0000256" key="1">
    <source>
        <dbReference type="ARBA" id="ARBA00022605"/>
    </source>
</evidence>
<sequence>MADPKGFMSTPRQEWPRRPVEERARDWDEVYVPGALLPIISKQADRCMDCGVPFCHEACPLGNLIPEWNDLVARADWRAASDRLHATNNFPEFTGRLCPAPCEAGCVLAINQPAVTIKNVECAIADRAWEEGFTPPRPPERLSGRTVAVIGSGPTGLAAAQQLTRAGHTVAVFEKDDRLGGLMRYGIPAFKMEKRHLERRIEQMRAEGTKFRPSTAVGRDVPADELRTRYDAVVIATGATAWRELPVVGRELKGIHQAMEYLPLANRVGEGDLPVSPLSAAGRHVVVVGGGDTGADCLGTAVREGAASVTQLDIYAQPGAERDEDTEPWPTYPKVYRMSAAHEEARDLRTAPAADADARLFAASTLRFTGDADGQVRALRLVGVDEQRMPLAGTERSLPADLVLLALGFSGPDREDGLVDQLGLALEPRGTIARDDGYATNVPGVFAAGDAARGQSLIVWAIAEGRAVAAAVDRYLMGESRLPAPVSPRDRPMRI</sequence>
<feature type="domain" description="4Fe-4S ferredoxin-type" evidence="5">
    <location>
        <begin position="38"/>
        <end position="69"/>
    </location>
</feature>
<organism evidence="6 7">
    <name type="scientific">Streptomyces pyxinicus</name>
    <dbReference type="NCBI Taxonomy" id="2970331"/>
    <lineage>
        <taxon>Bacteria</taxon>
        <taxon>Bacillati</taxon>
        <taxon>Actinomycetota</taxon>
        <taxon>Actinomycetes</taxon>
        <taxon>Kitasatosporales</taxon>
        <taxon>Streptomycetaceae</taxon>
        <taxon>Streptomyces</taxon>
    </lineage>
</organism>
<dbReference type="NCBIfam" id="TIGR01317">
    <property type="entry name" value="GOGAT_sm_gam"/>
    <property type="match status" value="1"/>
</dbReference>
<proteinExistence type="predicted"/>
<protein>
    <submittedName>
        <fullName evidence="6">Glutamate synthase subunit beta</fullName>
    </submittedName>
</protein>
<keyword evidence="2" id="KW-0560">Oxidoreductase</keyword>
<dbReference type="Gene3D" id="1.10.1060.10">
    <property type="entry name" value="Alpha-helical ferredoxin"/>
    <property type="match status" value="1"/>
</dbReference>
<evidence type="ECO:0000256" key="3">
    <source>
        <dbReference type="ARBA" id="ARBA00023164"/>
    </source>
</evidence>
<dbReference type="Pfam" id="PF07992">
    <property type="entry name" value="Pyr_redox_2"/>
    <property type="match status" value="2"/>
</dbReference>
<dbReference type="InterPro" id="IPR009051">
    <property type="entry name" value="Helical_ferredxn"/>
</dbReference>
<evidence type="ECO:0000259" key="5">
    <source>
        <dbReference type="PROSITE" id="PS51379"/>
    </source>
</evidence>
<dbReference type="RefSeq" id="WP_258779798.1">
    <property type="nucleotide sequence ID" value="NZ_JANUGP010000013.1"/>
</dbReference>
<dbReference type="PANTHER" id="PTHR43100:SF1">
    <property type="entry name" value="GLUTAMATE SYNTHASE [NADPH] SMALL CHAIN"/>
    <property type="match status" value="1"/>
</dbReference>
<dbReference type="InterPro" id="IPR006005">
    <property type="entry name" value="Glut_synth_ssu1"/>
</dbReference>
<evidence type="ECO:0000313" key="7">
    <source>
        <dbReference type="Proteomes" id="UP001205612"/>
    </source>
</evidence>
<accession>A0ABT2B492</accession>
<comment type="pathway">
    <text evidence="4">Amino-acid biosynthesis.</text>
</comment>
<dbReference type="PROSITE" id="PS51379">
    <property type="entry name" value="4FE4S_FER_2"/>
    <property type="match status" value="1"/>
</dbReference>
<dbReference type="PANTHER" id="PTHR43100">
    <property type="entry name" value="GLUTAMATE SYNTHASE [NADPH] SMALL CHAIN"/>
    <property type="match status" value="1"/>
</dbReference>